<name>A0A3P8L981_9TREM</name>
<dbReference type="InterPro" id="IPR036880">
    <property type="entry name" value="Kunitz_BPTI_sf"/>
</dbReference>
<dbReference type="PROSITE" id="PS00280">
    <property type="entry name" value="BPTI_KUNITZ_1"/>
    <property type="match status" value="1"/>
</dbReference>
<dbReference type="PRINTS" id="PR00759">
    <property type="entry name" value="BASICPTASE"/>
</dbReference>
<dbReference type="PROSITE" id="PS50279">
    <property type="entry name" value="BPTI_KUNITZ_2"/>
    <property type="match status" value="1"/>
</dbReference>
<gene>
    <name evidence="2" type="ORF">ECPE_LOCUS16591</name>
</gene>
<evidence type="ECO:0000259" key="1">
    <source>
        <dbReference type="PROSITE" id="PS50279"/>
    </source>
</evidence>
<evidence type="ECO:0000313" key="2">
    <source>
        <dbReference type="EMBL" id="VDP93863.1"/>
    </source>
</evidence>
<dbReference type="CDD" id="cd00109">
    <property type="entry name" value="Kunitz-type"/>
    <property type="match status" value="1"/>
</dbReference>
<dbReference type="PANTHER" id="PTHR10083">
    <property type="entry name" value="KUNITZ-TYPE PROTEASE INHIBITOR-RELATED"/>
    <property type="match status" value="1"/>
</dbReference>
<dbReference type="Gene3D" id="4.10.410.10">
    <property type="entry name" value="Pancreatic trypsin inhibitor Kunitz domain"/>
    <property type="match status" value="1"/>
</dbReference>
<dbReference type="AlphaFoldDB" id="A0A3P8L981"/>
<dbReference type="Pfam" id="PF00014">
    <property type="entry name" value="Kunitz_BPTI"/>
    <property type="match status" value="1"/>
</dbReference>
<dbReference type="InterPro" id="IPR050098">
    <property type="entry name" value="TFPI/VKTCI-like"/>
</dbReference>
<dbReference type="InterPro" id="IPR020901">
    <property type="entry name" value="Prtase_inh_Kunz-CS"/>
</dbReference>
<keyword evidence="3" id="KW-1185">Reference proteome</keyword>
<protein>
    <recommendedName>
        <fullName evidence="1">BPTI/Kunitz inhibitor domain-containing protein</fullName>
    </recommendedName>
</protein>
<dbReference type="Proteomes" id="UP000272942">
    <property type="component" value="Unassembled WGS sequence"/>
</dbReference>
<dbReference type="SMART" id="SM00131">
    <property type="entry name" value="KU"/>
    <property type="match status" value="1"/>
</dbReference>
<feature type="domain" description="BPTI/Kunitz inhibitor" evidence="1">
    <location>
        <begin position="19"/>
        <end position="69"/>
    </location>
</feature>
<accession>A0A3P8L981</accession>
<dbReference type="InterPro" id="IPR002223">
    <property type="entry name" value="Kunitz_BPTI"/>
</dbReference>
<dbReference type="OrthoDB" id="4473401at2759"/>
<dbReference type="PANTHER" id="PTHR10083:SF375">
    <property type="entry name" value="BPTI_KUNITZ INHIBITOR DOMAIN-CONTAINING PROTEIN"/>
    <property type="match status" value="1"/>
</dbReference>
<organism evidence="2 3">
    <name type="scientific">Echinostoma caproni</name>
    <dbReference type="NCBI Taxonomy" id="27848"/>
    <lineage>
        <taxon>Eukaryota</taxon>
        <taxon>Metazoa</taxon>
        <taxon>Spiralia</taxon>
        <taxon>Lophotrochozoa</taxon>
        <taxon>Platyhelminthes</taxon>
        <taxon>Trematoda</taxon>
        <taxon>Digenea</taxon>
        <taxon>Plagiorchiida</taxon>
        <taxon>Echinostomata</taxon>
        <taxon>Echinostomatoidea</taxon>
        <taxon>Echinostomatidae</taxon>
        <taxon>Echinostoma</taxon>
    </lineage>
</organism>
<proteinExistence type="predicted"/>
<sequence length="131" mass="15057">MNACSFKQSHCALSSTDGCYDPVIRGPCHTLLLRYAYNPETKECAPFVYSGCGGSRNNFETRRKCRRTFDPGRIIPYSSHFGKRNGHIRLVAELSEPMRSHNTKNLILQQYDIQIIFMQFNHISLVYHIVA</sequence>
<dbReference type="EMBL" id="UZAN01065024">
    <property type="protein sequence ID" value="VDP93863.1"/>
    <property type="molecule type" value="Genomic_DNA"/>
</dbReference>
<reference evidence="2 3" key="1">
    <citation type="submission" date="2018-11" db="EMBL/GenBank/DDBJ databases">
        <authorList>
            <consortium name="Pathogen Informatics"/>
        </authorList>
    </citation>
    <scope>NUCLEOTIDE SEQUENCE [LARGE SCALE GENOMIC DNA]</scope>
    <source>
        <strain evidence="2 3">Egypt</strain>
    </source>
</reference>
<dbReference type="GO" id="GO:0004867">
    <property type="term" value="F:serine-type endopeptidase inhibitor activity"/>
    <property type="evidence" value="ECO:0007669"/>
    <property type="project" value="InterPro"/>
</dbReference>
<dbReference type="GO" id="GO:0005615">
    <property type="term" value="C:extracellular space"/>
    <property type="evidence" value="ECO:0007669"/>
    <property type="project" value="TreeGrafter"/>
</dbReference>
<dbReference type="SUPFAM" id="SSF57362">
    <property type="entry name" value="BPTI-like"/>
    <property type="match status" value="1"/>
</dbReference>
<evidence type="ECO:0000313" key="3">
    <source>
        <dbReference type="Proteomes" id="UP000272942"/>
    </source>
</evidence>